<dbReference type="AlphaFoldDB" id="A0AAV1G3W4"/>
<evidence type="ECO:0000256" key="9">
    <source>
        <dbReference type="SAM" id="Phobius"/>
    </source>
</evidence>
<evidence type="ECO:0000313" key="12">
    <source>
        <dbReference type="Proteomes" id="UP001178508"/>
    </source>
</evidence>
<dbReference type="InterPro" id="IPR017452">
    <property type="entry name" value="GPCR_Rhodpsn_7TM"/>
</dbReference>
<dbReference type="CDD" id="cd15201">
    <property type="entry name" value="7tmA_HCAR1-3"/>
    <property type="match status" value="1"/>
</dbReference>
<feature type="transmembrane region" description="Helical" evidence="9">
    <location>
        <begin position="263"/>
        <end position="286"/>
    </location>
</feature>
<feature type="transmembrane region" description="Helical" evidence="9">
    <location>
        <begin position="172"/>
        <end position="193"/>
    </location>
</feature>
<dbReference type="PANTHER" id="PTHR46048">
    <property type="entry name" value="HYDROXYCARBOXYLIC ACID RECEPTOR 2"/>
    <property type="match status" value="1"/>
</dbReference>
<evidence type="ECO:0000256" key="6">
    <source>
        <dbReference type="ARBA" id="ARBA00023170"/>
    </source>
</evidence>
<keyword evidence="7 8" id="KW-0807">Transducer</keyword>
<protein>
    <submittedName>
        <fullName evidence="11">Hydroxycarboxylic acid receptor 2-like</fullName>
    </submittedName>
</protein>
<comment type="similarity">
    <text evidence="8">Belongs to the G-protein coupled receptor 1 family.</text>
</comment>
<organism evidence="11 12">
    <name type="scientific">Xyrichtys novacula</name>
    <name type="common">Pearly razorfish</name>
    <name type="synonym">Hemipteronotus novacula</name>
    <dbReference type="NCBI Taxonomy" id="13765"/>
    <lineage>
        <taxon>Eukaryota</taxon>
        <taxon>Metazoa</taxon>
        <taxon>Chordata</taxon>
        <taxon>Craniata</taxon>
        <taxon>Vertebrata</taxon>
        <taxon>Euteleostomi</taxon>
        <taxon>Actinopterygii</taxon>
        <taxon>Neopterygii</taxon>
        <taxon>Teleostei</taxon>
        <taxon>Neoteleostei</taxon>
        <taxon>Acanthomorphata</taxon>
        <taxon>Eupercaria</taxon>
        <taxon>Labriformes</taxon>
        <taxon>Labridae</taxon>
        <taxon>Xyrichtys</taxon>
    </lineage>
</organism>
<evidence type="ECO:0000256" key="4">
    <source>
        <dbReference type="ARBA" id="ARBA00023040"/>
    </source>
</evidence>
<feature type="domain" description="G-protein coupled receptors family 1 profile" evidence="10">
    <location>
        <begin position="28"/>
        <end position="283"/>
    </location>
</feature>
<dbReference type="SUPFAM" id="SSF81321">
    <property type="entry name" value="Family A G protein-coupled receptor-like"/>
    <property type="match status" value="1"/>
</dbReference>
<accession>A0AAV1G3W4</accession>
<sequence>MLCHFNGTQLIAVLPPLLVSEFVLGVFGNGLALWIFWFHLKPWKSSTVLLFNLAMADFLLSVALPFRASYYNSGIKWNFGGALCNICLFMLAMNRSGSTIFLMAIAVDRYMRVVHPHHPINSLSVSKAMCGALLLWLLTFSMTAHVFSLQHINTTYCESFMIETQPGHNLTWHKFAFTFSFYMPLLVILYCTVHIIVHLRRRHMDRDVRIRKALCFIAVVAALFIICFLPSNIVQLLIWIKTRKLSGSKKESEVCQALEDLTAAFYITISLTYLNSALDPVVYYFSSSNFKNICRKALRLPLADTVESTERKSRDTGSQTLSQL</sequence>
<name>A0AAV1G3W4_XYRNO</name>
<feature type="transmembrane region" description="Helical" evidence="9">
    <location>
        <begin position="214"/>
        <end position="240"/>
    </location>
</feature>
<evidence type="ECO:0000259" key="10">
    <source>
        <dbReference type="PROSITE" id="PS50262"/>
    </source>
</evidence>
<keyword evidence="3 9" id="KW-1133">Transmembrane helix</keyword>
<dbReference type="InterPro" id="IPR000276">
    <property type="entry name" value="GPCR_Rhodpsn"/>
</dbReference>
<evidence type="ECO:0000256" key="3">
    <source>
        <dbReference type="ARBA" id="ARBA00022989"/>
    </source>
</evidence>
<reference evidence="11" key="1">
    <citation type="submission" date="2023-08" db="EMBL/GenBank/DDBJ databases">
        <authorList>
            <person name="Alioto T."/>
            <person name="Alioto T."/>
            <person name="Gomez Garrido J."/>
        </authorList>
    </citation>
    <scope>NUCLEOTIDE SEQUENCE</scope>
</reference>
<keyword evidence="4 8" id="KW-0297">G-protein coupled receptor</keyword>
<dbReference type="InterPro" id="IPR051893">
    <property type="entry name" value="HCARs"/>
</dbReference>
<evidence type="ECO:0000256" key="8">
    <source>
        <dbReference type="RuleBase" id="RU000688"/>
    </source>
</evidence>
<dbReference type="PANTHER" id="PTHR46048:SF6">
    <property type="entry name" value="HYDROXYCARBOXYLIC ACID RECEPTOR 2"/>
    <property type="match status" value="1"/>
</dbReference>
<keyword evidence="12" id="KW-1185">Reference proteome</keyword>
<evidence type="ECO:0000313" key="11">
    <source>
        <dbReference type="EMBL" id="CAJ1068195.1"/>
    </source>
</evidence>
<dbReference type="Pfam" id="PF00001">
    <property type="entry name" value="7tm_1"/>
    <property type="match status" value="1"/>
</dbReference>
<comment type="subcellular location">
    <subcellularLocation>
        <location evidence="1">Membrane</location>
        <topology evidence="1">Multi-pass membrane protein</topology>
    </subcellularLocation>
</comment>
<dbReference type="PRINTS" id="PR00237">
    <property type="entry name" value="GPCRRHODOPSN"/>
</dbReference>
<feature type="transmembrane region" description="Helical" evidence="9">
    <location>
        <begin position="22"/>
        <end position="40"/>
    </location>
</feature>
<dbReference type="GO" id="GO:0005886">
    <property type="term" value="C:plasma membrane"/>
    <property type="evidence" value="ECO:0007669"/>
    <property type="project" value="TreeGrafter"/>
</dbReference>
<evidence type="ECO:0000256" key="7">
    <source>
        <dbReference type="ARBA" id="ARBA00023224"/>
    </source>
</evidence>
<feature type="transmembrane region" description="Helical" evidence="9">
    <location>
        <begin position="128"/>
        <end position="152"/>
    </location>
</feature>
<dbReference type="Gene3D" id="1.20.1070.10">
    <property type="entry name" value="Rhodopsin 7-helix transmembrane proteins"/>
    <property type="match status" value="1"/>
</dbReference>
<evidence type="ECO:0000256" key="5">
    <source>
        <dbReference type="ARBA" id="ARBA00023136"/>
    </source>
</evidence>
<evidence type="ECO:0000256" key="2">
    <source>
        <dbReference type="ARBA" id="ARBA00022692"/>
    </source>
</evidence>
<keyword evidence="6 8" id="KW-0675">Receptor</keyword>
<dbReference type="GO" id="GO:0004930">
    <property type="term" value="F:G protein-coupled receptor activity"/>
    <property type="evidence" value="ECO:0007669"/>
    <property type="project" value="UniProtKB-KW"/>
</dbReference>
<keyword evidence="5 9" id="KW-0472">Membrane</keyword>
<evidence type="ECO:0000256" key="1">
    <source>
        <dbReference type="ARBA" id="ARBA00004141"/>
    </source>
</evidence>
<keyword evidence="2 8" id="KW-0812">Transmembrane</keyword>
<gene>
    <name evidence="11" type="ORF">XNOV1_A029530</name>
</gene>
<dbReference type="Proteomes" id="UP001178508">
    <property type="component" value="Chromosome 12"/>
</dbReference>
<feature type="transmembrane region" description="Helical" evidence="9">
    <location>
        <begin position="79"/>
        <end position="107"/>
    </location>
</feature>
<dbReference type="PROSITE" id="PS50262">
    <property type="entry name" value="G_PROTEIN_RECEP_F1_2"/>
    <property type="match status" value="1"/>
</dbReference>
<dbReference type="EMBL" id="OY660875">
    <property type="protein sequence ID" value="CAJ1068195.1"/>
    <property type="molecule type" value="Genomic_DNA"/>
</dbReference>
<proteinExistence type="inferred from homology"/>
<feature type="transmembrane region" description="Helical" evidence="9">
    <location>
        <begin position="47"/>
        <end position="67"/>
    </location>
</feature>
<dbReference type="PROSITE" id="PS00237">
    <property type="entry name" value="G_PROTEIN_RECEP_F1_1"/>
    <property type="match status" value="1"/>
</dbReference>